<dbReference type="GO" id="GO:0005524">
    <property type="term" value="F:ATP binding"/>
    <property type="evidence" value="ECO:0007669"/>
    <property type="project" value="UniProtKB-KW"/>
</dbReference>
<dbReference type="InterPro" id="IPR011527">
    <property type="entry name" value="ABC1_TM_dom"/>
</dbReference>
<protein>
    <recommendedName>
        <fullName evidence="10">ABC transmembrane type-1 domain-containing protein</fullName>
    </recommendedName>
</protein>
<feature type="compositionally biased region" description="Low complexity" evidence="8">
    <location>
        <begin position="1"/>
        <end position="13"/>
    </location>
</feature>
<proteinExistence type="predicted"/>
<feature type="transmembrane region" description="Helical" evidence="9">
    <location>
        <begin position="257"/>
        <end position="277"/>
    </location>
</feature>
<dbReference type="Proteomes" id="UP001212841">
    <property type="component" value="Unassembled WGS sequence"/>
</dbReference>
<reference evidence="11" key="1">
    <citation type="submission" date="2020-05" db="EMBL/GenBank/DDBJ databases">
        <title>Phylogenomic resolution of chytrid fungi.</title>
        <authorList>
            <person name="Stajich J.E."/>
            <person name="Amses K."/>
            <person name="Simmons R."/>
            <person name="Seto K."/>
            <person name="Myers J."/>
            <person name="Bonds A."/>
            <person name="Quandt C.A."/>
            <person name="Barry K."/>
            <person name="Liu P."/>
            <person name="Grigoriev I."/>
            <person name="Longcore J.E."/>
            <person name="James T.Y."/>
        </authorList>
    </citation>
    <scope>NUCLEOTIDE SEQUENCE</scope>
    <source>
        <strain evidence="11">JEL0318</strain>
    </source>
</reference>
<keyword evidence="2" id="KW-0813">Transport</keyword>
<organism evidence="11 12">
    <name type="scientific">Rhizophlyctis rosea</name>
    <dbReference type="NCBI Taxonomy" id="64517"/>
    <lineage>
        <taxon>Eukaryota</taxon>
        <taxon>Fungi</taxon>
        <taxon>Fungi incertae sedis</taxon>
        <taxon>Chytridiomycota</taxon>
        <taxon>Chytridiomycota incertae sedis</taxon>
        <taxon>Chytridiomycetes</taxon>
        <taxon>Rhizophlyctidales</taxon>
        <taxon>Rhizophlyctidaceae</taxon>
        <taxon>Rhizophlyctis</taxon>
    </lineage>
</organism>
<dbReference type="EMBL" id="JADGJD010001739">
    <property type="protein sequence ID" value="KAJ3038374.1"/>
    <property type="molecule type" value="Genomic_DNA"/>
</dbReference>
<keyword evidence="5" id="KW-0067">ATP-binding</keyword>
<dbReference type="PROSITE" id="PS50929">
    <property type="entry name" value="ABC_TM1F"/>
    <property type="match status" value="1"/>
</dbReference>
<feature type="region of interest" description="Disordered" evidence="8">
    <location>
        <begin position="69"/>
        <end position="114"/>
    </location>
</feature>
<dbReference type="GO" id="GO:0016020">
    <property type="term" value="C:membrane"/>
    <property type="evidence" value="ECO:0007669"/>
    <property type="project" value="UniProtKB-SubCell"/>
</dbReference>
<feature type="compositionally biased region" description="Polar residues" evidence="8">
    <location>
        <begin position="25"/>
        <end position="42"/>
    </location>
</feature>
<dbReference type="InterPro" id="IPR050173">
    <property type="entry name" value="ABC_transporter_C-like"/>
</dbReference>
<dbReference type="PANTHER" id="PTHR24223:SF447">
    <property type="entry name" value="MULTIDRUG RESISTANCE-ASSOCIATED PROTEIN 5"/>
    <property type="match status" value="1"/>
</dbReference>
<keyword evidence="7 9" id="KW-0472">Membrane</keyword>
<name>A0AAD5S2V7_9FUNG</name>
<evidence type="ECO:0000256" key="4">
    <source>
        <dbReference type="ARBA" id="ARBA00022741"/>
    </source>
</evidence>
<evidence type="ECO:0000256" key="9">
    <source>
        <dbReference type="SAM" id="Phobius"/>
    </source>
</evidence>
<evidence type="ECO:0000256" key="2">
    <source>
        <dbReference type="ARBA" id="ARBA00022448"/>
    </source>
</evidence>
<keyword evidence="4" id="KW-0547">Nucleotide-binding</keyword>
<dbReference type="AlphaFoldDB" id="A0AAD5S2V7"/>
<feature type="transmembrane region" description="Helical" evidence="9">
    <location>
        <begin position="345"/>
        <end position="376"/>
    </location>
</feature>
<evidence type="ECO:0000259" key="10">
    <source>
        <dbReference type="PROSITE" id="PS50929"/>
    </source>
</evidence>
<keyword evidence="3 9" id="KW-0812">Transmembrane</keyword>
<feature type="transmembrane region" description="Helical" evidence="9">
    <location>
        <begin position="216"/>
        <end position="237"/>
    </location>
</feature>
<evidence type="ECO:0000256" key="1">
    <source>
        <dbReference type="ARBA" id="ARBA00004141"/>
    </source>
</evidence>
<feature type="region of interest" description="Disordered" evidence="8">
    <location>
        <begin position="1"/>
        <end position="42"/>
    </location>
</feature>
<feature type="compositionally biased region" description="Basic residues" evidence="8">
    <location>
        <begin position="99"/>
        <end position="114"/>
    </location>
</feature>
<evidence type="ECO:0000256" key="5">
    <source>
        <dbReference type="ARBA" id="ARBA00022840"/>
    </source>
</evidence>
<feature type="non-terminal residue" evidence="11">
    <location>
        <position position="445"/>
    </location>
</feature>
<dbReference type="Gene3D" id="1.20.1560.10">
    <property type="entry name" value="ABC transporter type 1, transmembrane domain"/>
    <property type="match status" value="1"/>
</dbReference>
<keyword evidence="6 9" id="KW-1133">Transmembrane helix</keyword>
<dbReference type="GO" id="GO:0140359">
    <property type="term" value="F:ABC-type transporter activity"/>
    <property type="evidence" value="ECO:0007669"/>
    <property type="project" value="InterPro"/>
</dbReference>
<comment type="subcellular location">
    <subcellularLocation>
        <location evidence="1">Membrane</location>
        <topology evidence="1">Multi-pass membrane protein</topology>
    </subcellularLocation>
</comment>
<dbReference type="SUPFAM" id="SSF90123">
    <property type="entry name" value="ABC transporter transmembrane region"/>
    <property type="match status" value="1"/>
</dbReference>
<feature type="compositionally biased region" description="Basic and acidic residues" evidence="8">
    <location>
        <begin position="82"/>
        <end position="94"/>
    </location>
</feature>
<dbReference type="PANTHER" id="PTHR24223">
    <property type="entry name" value="ATP-BINDING CASSETTE SUB-FAMILY C"/>
    <property type="match status" value="1"/>
</dbReference>
<gene>
    <name evidence="11" type="ORF">HK097_003196</name>
</gene>
<evidence type="ECO:0000256" key="8">
    <source>
        <dbReference type="SAM" id="MobiDB-lite"/>
    </source>
</evidence>
<evidence type="ECO:0000313" key="11">
    <source>
        <dbReference type="EMBL" id="KAJ3038374.1"/>
    </source>
</evidence>
<feature type="domain" description="ABC transmembrane type-1" evidence="10">
    <location>
        <begin position="217"/>
        <end position="445"/>
    </location>
</feature>
<evidence type="ECO:0000256" key="3">
    <source>
        <dbReference type="ARBA" id="ARBA00022692"/>
    </source>
</evidence>
<accession>A0AAD5S2V7</accession>
<dbReference type="InterPro" id="IPR044746">
    <property type="entry name" value="ABCC_6TM_D1"/>
</dbReference>
<evidence type="ECO:0000256" key="7">
    <source>
        <dbReference type="ARBA" id="ARBA00023136"/>
    </source>
</evidence>
<sequence>MTGPMTGSTSTTDDLVESDPLKPPDSTSNLVNHNSSTENIYTNGHHIPAADEIGGIGISLRGASFDQYHHLEDPESPSTDNESFRVEEEEEHLHGQSRSSRKEKKGKKKKGKKKNRFTLASSNFVSQLLFLWVCRLVSRVRRAEDIRDVSLHLKSAETAKVTGEGLERTWNQEVAEKGECVFFASSGLFSLKNVLTTYNRKASLLHALFRAFGLRYFLLAIWKLLWAIFTWFGAYWLLHWIILYSSNRDSGNPQPAWQGYLLALALFLSAVLSALCFHQLTIQCTRIGIQCRAALMVLIYRKSLKLSYVKGGVGDIVNLISNECNRIAEAAVNCHFLWSAGLECLIVIILACIHVGISALPAVILILGIVLPLQYILARKASAISYKTTASITRRVYLMSEILTAIKLIKFYAWEGPYREKVRKARELEVSQMKGVLRMKIANFT</sequence>
<dbReference type="CDD" id="cd18579">
    <property type="entry name" value="ABC_6TM_ABCC_D1"/>
    <property type="match status" value="1"/>
</dbReference>
<evidence type="ECO:0000313" key="12">
    <source>
        <dbReference type="Proteomes" id="UP001212841"/>
    </source>
</evidence>
<evidence type="ECO:0000256" key="6">
    <source>
        <dbReference type="ARBA" id="ARBA00022989"/>
    </source>
</evidence>
<dbReference type="Pfam" id="PF00664">
    <property type="entry name" value="ABC_membrane"/>
    <property type="match status" value="1"/>
</dbReference>
<dbReference type="InterPro" id="IPR036640">
    <property type="entry name" value="ABC1_TM_sf"/>
</dbReference>
<comment type="caution">
    <text evidence="11">The sequence shown here is derived from an EMBL/GenBank/DDBJ whole genome shotgun (WGS) entry which is preliminary data.</text>
</comment>
<keyword evidence="12" id="KW-1185">Reference proteome</keyword>